<dbReference type="FunFam" id="3.30.70.330:FF:000247">
    <property type="entry name" value="Multiple RNA-binding domain-containing protein 1"/>
    <property type="match status" value="1"/>
</dbReference>
<keyword evidence="14" id="KW-1185">Reference proteome</keyword>
<dbReference type="SMART" id="SM00361">
    <property type="entry name" value="RRM_1"/>
    <property type="match status" value="2"/>
</dbReference>
<evidence type="ECO:0000256" key="7">
    <source>
        <dbReference type="ARBA" id="ARBA00023242"/>
    </source>
</evidence>
<comment type="similarity">
    <text evidence="2">Belongs to the RRM MRD1 family.</text>
</comment>
<evidence type="ECO:0000256" key="8">
    <source>
        <dbReference type="ARBA" id="ARBA00023274"/>
    </source>
</evidence>
<feature type="compositionally biased region" description="Basic and acidic residues" evidence="11">
    <location>
        <begin position="263"/>
        <end position="276"/>
    </location>
</feature>
<evidence type="ECO:0000256" key="3">
    <source>
        <dbReference type="ARBA" id="ARBA00013428"/>
    </source>
</evidence>
<feature type="domain" description="RRM" evidence="12">
    <location>
        <begin position="728"/>
        <end position="805"/>
    </location>
</feature>
<evidence type="ECO:0000256" key="11">
    <source>
        <dbReference type="SAM" id="MobiDB-lite"/>
    </source>
</evidence>
<gene>
    <name evidence="13" type="ORF">K402DRAFT_421868</name>
</gene>
<dbReference type="GO" id="GO:0003723">
    <property type="term" value="F:RNA binding"/>
    <property type="evidence" value="ECO:0007669"/>
    <property type="project" value="UniProtKB-UniRule"/>
</dbReference>
<evidence type="ECO:0000259" key="12">
    <source>
        <dbReference type="PROSITE" id="PS50102"/>
    </source>
</evidence>
<evidence type="ECO:0000256" key="2">
    <source>
        <dbReference type="ARBA" id="ARBA00008033"/>
    </source>
</evidence>
<dbReference type="InterPro" id="IPR034482">
    <property type="entry name" value="Mrd1_RRM3"/>
</dbReference>
<feature type="domain" description="RRM" evidence="12">
    <location>
        <begin position="508"/>
        <end position="580"/>
    </location>
</feature>
<name>A0A6G1GXQ8_9PEZI</name>
<evidence type="ECO:0000256" key="10">
    <source>
        <dbReference type="SAM" id="Coils"/>
    </source>
</evidence>
<sequence length="851" mass="94450">MDSSRIFIRGLPPSITEADFKKHFSAQSAITDAKLFSHRRIGYVGYKTPQDAAKAVKYFNKTFIKLSRISVELARSVAESTPFQKQPHNDSRNAGQDTLSVARGYVKEQEKENPLKRKRGDASTEKPAKKDDPKLKEYLEVMERPSKSKSWMHEDVDTANKDITAIEESENEARVPEEDESDAEVQTLPKKLKPAKESTHAALQNPDALPTADDLEDVRPEDSAMRDDNEPSEDSVPALAITDDDWVRSKTSRLLGLVDDEEEKAHPKTNRTREPDVSMDDPESSNEKDVRNTAKPTSSAQNVDPDPDPEDDAEMDAEVQQVLEHGRLFLRNLSYITTEDDIRDAFQNFGVVQEVHIPVDAKAKSPKGIAFVEFEEPSDALKAMINLNGTIFQGRLLHVLPGAAKRGKLDELAISKLPLKKQKEIRKKVEASSTQFNWNSLYMNTDSVMASISDRLGVSKSELLDPTSSDAAVKQAHAETHIIQETKGYFEQNGVDLEAFKKQKRGDTAILVKNFPYGTKVGELRKLFEAHGELTRLLMPPNGTIAIVEFANPPQARSAFGSLAYRKIKDSVLFLEKAPKDLFTGPPKTSEVPETAGPAPGTTRISATDLLRNEPEDSALNTSTLFVRNLNFTTTSEELGKVFKPLDGFLTAKVKTKPNPKKPGETLSMGFGFLEFRSKAQAEAARAAMDGCNLEGHALVIKASQRTLDAAEERRKEDKAKKAAARQTKVIIKNLPFESSKKDVRALLGAYGQLRSVRVPKKFDNSARGFAFAEFTTPREASNAMEALRNTHLLGRRLVLDYAEADPEDAEAELDKMQKKVGSQVNKVALQRLTGTNRKKFTVAEEGEESS</sequence>
<proteinExistence type="inferred from homology"/>
<comment type="subcellular location">
    <subcellularLocation>
        <location evidence="1">Nucleus</location>
    </subcellularLocation>
</comment>
<dbReference type="EMBL" id="ML977161">
    <property type="protein sequence ID" value="KAF1985577.1"/>
    <property type="molecule type" value="Genomic_DNA"/>
</dbReference>
<keyword evidence="6 9" id="KW-0694">RNA-binding</keyword>
<organism evidence="13 14">
    <name type="scientific">Aulographum hederae CBS 113979</name>
    <dbReference type="NCBI Taxonomy" id="1176131"/>
    <lineage>
        <taxon>Eukaryota</taxon>
        <taxon>Fungi</taxon>
        <taxon>Dikarya</taxon>
        <taxon>Ascomycota</taxon>
        <taxon>Pezizomycotina</taxon>
        <taxon>Dothideomycetes</taxon>
        <taxon>Pleosporomycetidae</taxon>
        <taxon>Aulographales</taxon>
        <taxon>Aulographaceae</taxon>
    </lineage>
</organism>
<dbReference type="FunFam" id="3.30.70.330:FF:000459">
    <property type="entry name" value="Multiple RNA-binding domain-containing protein 1"/>
    <property type="match status" value="1"/>
</dbReference>
<dbReference type="PANTHER" id="PTHR10352">
    <property type="entry name" value="EUKARYOTIC TRANSLATION INITIATION FACTOR 3 SUBUNIT G"/>
    <property type="match status" value="1"/>
</dbReference>
<evidence type="ECO:0000256" key="1">
    <source>
        <dbReference type="ARBA" id="ARBA00004123"/>
    </source>
</evidence>
<dbReference type="InterPro" id="IPR000504">
    <property type="entry name" value="RRM_dom"/>
</dbReference>
<feature type="domain" description="RRM" evidence="12">
    <location>
        <begin position="4"/>
        <end position="76"/>
    </location>
</feature>
<dbReference type="InterPro" id="IPR003954">
    <property type="entry name" value="RRM_euk-type"/>
</dbReference>
<dbReference type="PROSITE" id="PS50102">
    <property type="entry name" value="RRM"/>
    <property type="match status" value="5"/>
</dbReference>
<evidence type="ECO:0000256" key="9">
    <source>
        <dbReference type="PROSITE-ProRule" id="PRU00176"/>
    </source>
</evidence>
<evidence type="ECO:0000313" key="13">
    <source>
        <dbReference type="EMBL" id="KAF1985577.1"/>
    </source>
</evidence>
<dbReference type="Proteomes" id="UP000800041">
    <property type="component" value="Unassembled WGS sequence"/>
</dbReference>
<dbReference type="AlphaFoldDB" id="A0A6G1GXQ8"/>
<protein>
    <recommendedName>
        <fullName evidence="3">Multiple RNA-binding domain-containing protein 1</fullName>
    </recommendedName>
</protein>
<keyword evidence="7" id="KW-0539">Nucleus</keyword>
<evidence type="ECO:0000256" key="4">
    <source>
        <dbReference type="ARBA" id="ARBA00022552"/>
    </source>
</evidence>
<dbReference type="Gene3D" id="3.30.70.330">
    <property type="match status" value="5"/>
</dbReference>
<feature type="coiled-coil region" evidence="10">
    <location>
        <begin position="701"/>
        <end position="728"/>
    </location>
</feature>
<dbReference type="SMART" id="SM00360">
    <property type="entry name" value="RRM"/>
    <property type="match status" value="5"/>
</dbReference>
<feature type="compositionally biased region" description="Acidic residues" evidence="11">
    <location>
        <begin position="305"/>
        <end position="315"/>
    </location>
</feature>
<keyword evidence="5" id="KW-0677">Repeat</keyword>
<accession>A0A6G1GXQ8</accession>
<feature type="domain" description="RRM" evidence="12">
    <location>
        <begin position="326"/>
        <end position="404"/>
    </location>
</feature>
<dbReference type="GO" id="GO:0005634">
    <property type="term" value="C:nucleus"/>
    <property type="evidence" value="ECO:0007669"/>
    <property type="project" value="UniProtKB-SubCell"/>
</dbReference>
<dbReference type="GO" id="GO:0006364">
    <property type="term" value="P:rRNA processing"/>
    <property type="evidence" value="ECO:0007669"/>
    <property type="project" value="UniProtKB-KW"/>
</dbReference>
<evidence type="ECO:0000256" key="6">
    <source>
        <dbReference type="ARBA" id="ARBA00022884"/>
    </source>
</evidence>
<feature type="region of interest" description="Disordered" evidence="11">
    <location>
        <begin position="584"/>
        <end position="604"/>
    </location>
</feature>
<reference evidence="13" key="1">
    <citation type="journal article" date="2020" name="Stud. Mycol.">
        <title>101 Dothideomycetes genomes: a test case for predicting lifestyles and emergence of pathogens.</title>
        <authorList>
            <person name="Haridas S."/>
            <person name="Albert R."/>
            <person name="Binder M."/>
            <person name="Bloem J."/>
            <person name="Labutti K."/>
            <person name="Salamov A."/>
            <person name="Andreopoulos B."/>
            <person name="Baker S."/>
            <person name="Barry K."/>
            <person name="Bills G."/>
            <person name="Bluhm B."/>
            <person name="Cannon C."/>
            <person name="Castanera R."/>
            <person name="Culley D."/>
            <person name="Daum C."/>
            <person name="Ezra D."/>
            <person name="Gonzalez J."/>
            <person name="Henrissat B."/>
            <person name="Kuo A."/>
            <person name="Liang C."/>
            <person name="Lipzen A."/>
            <person name="Lutzoni F."/>
            <person name="Magnuson J."/>
            <person name="Mondo S."/>
            <person name="Nolan M."/>
            <person name="Ohm R."/>
            <person name="Pangilinan J."/>
            <person name="Park H.-J."/>
            <person name="Ramirez L."/>
            <person name="Alfaro M."/>
            <person name="Sun H."/>
            <person name="Tritt A."/>
            <person name="Yoshinaga Y."/>
            <person name="Zwiers L.-H."/>
            <person name="Turgeon B."/>
            <person name="Goodwin S."/>
            <person name="Spatafora J."/>
            <person name="Crous P."/>
            <person name="Grigoriev I."/>
        </authorList>
    </citation>
    <scope>NUCLEOTIDE SEQUENCE</scope>
    <source>
        <strain evidence="13">CBS 113979</strain>
    </source>
</reference>
<feature type="compositionally biased region" description="Basic and acidic residues" evidence="11">
    <location>
        <begin position="217"/>
        <end position="229"/>
    </location>
</feature>
<keyword evidence="8" id="KW-0687">Ribonucleoprotein</keyword>
<dbReference type="InterPro" id="IPR012677">
    <property type="entry name" value="Nucleotide-bd_a/b_plait_sf"/>
</dbReference>
<dbReference type="OrthoDB" id="439639at2759"/>
<keyword evidence="10" id="KW-0175">Coiled coil</keyword>
<evidence type="ECO:0000256" key="5">
    <source>
        <dbReference type="ARBA" id="ARBA00022737"/>
    </source>
</evidence>
<evidence type="ECO:0000313" key="14">
    <source>
        <dbReference type="Proteomes" id="UP000800041"/>
    </source>
</evidence>
<dbReference type="Pfam" id="PF00076">
    <property type="entry name" value="RRM_1"/>
    <property type="match status" value="5"/>
</dbReference>
<dbReference type="CDD" id="cd12568">
    <property type="entry name" value="RRM3_MRD1"/>
    <property type="match status" value="1"/>
</dbReference>
<feature type="domain" description="RRM" evidence="12">
    <location>
        <begin position="623"/>
        <end position="706"/>
    </location>
</feature>
<keyword evidence="4" id="KW-0698">rRNA processing</keyword>
<dbReference type="InterPro" id="IPR035979">
    <property type="entry name" value="RBD_domain_sf"/>
</dbReference>
<dbReference type="GO" id="GO:1990904">
    <property type="term" value="C:ribonucleoprotein complex"/>
    <property type="evidence" value="ECO:0007669"/>
    <property type="project" value="UniProtKB-KW"/>
</dbReference>
<feature type="region of interest" description="Disordered" evidence="11">
    <location>
        <begin position="104"/>
        <end position="315"/>
    </location>
</feature>
<feature type="compositionally biased region" description="Basic and acidic residues" evidence="11">
    <location>
        <begin position="105"/>
        <end position="160"/>
    </location>
</feature>
<dbReference type="SUPFAM" id="SSF54928">
    <property type="entry name" value="RNA-binding domain, RBD"/>
    <property type="match status" value="4"/>
</dbReference>